<keyword evidence="1" id="KW-0812">Transmembrane</keyword>
<keyword evidence="3" id="KW-1185">Reference proteome</keyword>
<dbReference type="RefSeq" id="WP_408904771.1">
    <property type="nucleotide sequence ID" value="NZ_JAROCE010000001.1"/>
</dbReference>
<evidence type="ECO:0000313" key="3">
    <source>
        <dbReference type="Proteomes" id="UP001630303"/>
    </source>
</evidence>
<dbReference type="EMBL" id="JAROCE010000001">
    <property type="protein sequence ID" value="MFM2719085.1"/>
    <property type="molecule type" value="Genomic_DNA"/>
</dbReference>
<organism evidence="2 3">
    <name type="scientific">Microbacterium mcarthurae</name>
    <dbReference type="NCBI Taxonomy" id="3035918"/>
    <lineage>
        <taxon>Bacteria</taxon>
        <taxon>Bacillati</taxon>
        <taxon>Actinomycetota</taxon>
        <taxon>Actinomycetes</taxon>
        <taxon>Micrococcales</taxon>
        <taxon>Microbacteriaceae</taxon>
        <taxon>Microbacterium</taxon>
    </lineage>
</organism>
<keyword evidence="1" id="KW-0472">Membrane</keyword>
<proteinExistence type="predicted"/>
<dbReference type="Proteomes" id="UP001630303">
    <property type="component" value="Unassembled WGS sequence"/>
</dbReference>
<reference evidence="2 3" key="1">
    <citation type="submission" date="2023-03" db="EMBL/GenBank/DDBJ databases">
        <title>MT1 and MT2 Draft Genomes of Novel Species.</title>
        <authorList>
            <person name="Venkateswaran K."/>
        </authorList>
    </citation>
    <scope>NUCLEOTIDE SEQUENCE [LARGE SCALE GENOMIC DNA]</scope>
    <source>
        <strain evidence="2 3">IF8SW-P5</strain>
    </source>
</reference>
<keyword evidence="1" id="KW-1133">Transmembrane helix</keyword>
<comment type="caution">
    <text evidence="2">The sequence shown here is derived from an EMBL/GenBank/DDBJ whole genome shotgun (WGS) entry which is preliminary data.</text>
</comment>
<evidence type="ECO:0000313" key="2">
    <source>
        <dbReference type="EMBL" id="MFM2719085.1"/>
    </source>
</evidence>
<protein>
    <submittedName>
        <fullName evidence="2">Uncharacterized protein</fullName>
    </submittedName>
</protein>
<accession>A0ABW9GC62</accession>
<name>A0ABW9GC62_9MICO</name>
<evidence type="ECO:0000256" key="1">
    <source>
        <dbReference type="SAM" id="Phobius"/>
    </source>
</evidence>
<feature type="transmembrane region" description="Helical" evidence="1">
    <location>
        <begin position="6"/>
        <end position="28"/>
    </location>
</feature>
<sequence length="184" mass="20039">MSSTPLWLQIVAIGVPALASIAAAILAARFAARARLAEGKAARLLALEERTAARRADVYLPFVSTLGDLLTPARQQAALAGMEPVIADFQNFVTVWGSDDVVQAFYRFRRGSTTGPPPAIMMRLTADLLLAIRRDLAWPDSSTTPLEVMGSRITDLERGGELEAAFVMPFDELAERENWSPPWA</sequence>
<gene>
    <name evidence="2" type="ORF">P5G46_00980</name>
</gene>